<dbReference type="Proteomes" id="UP001201217">
    <property type="component" value="Unassembled WGS sequence"/>
</dbReference>
<name>A0ABS9E4G6_9HYPH</name>
<organism evidence="1 2">
    <name type="scientific">Maritalea mediterranea</name>
    <dbReference type="NCBI Taxonomy" id="2909667"/>
    <lineage>
        <taxon>Bacteria</taxon>
        <taxon>Pseudomonadati</taxon>
        <taxon>Pseudomonadota</taxon>
        <taxon>Alphaproteobacteria</taxon>
        <taxon>Hyphomicrobiales</taxon>
        <taxon>Devosiaceae</taxon>
        <taxon>Maritalea</taxon>
    </lineage>
</organism>
<evidence type="ECO:0000313" key="1">
    <source>
        <dbReference type="EMBL" id="MCF4097149.1"/>
    </source>
</evidence>
<dbReference type="SUPFAM" id="SSF52540">
    <property type="entry name" value="P-loop containing nucleoside triphosphate hydrolases"/>
    <property type="match status" value="1"/>
</dbReference>
<sequence>MDKRQQFVDLQQKLRRLEQAETQGHGLHAYRHATLPDTLTPANDVGGGASSLSLPPFVTQRRDPLLHWWRQAYSSDILTRPAVHEIYPQIYGDLASLSFMLLSLKMLLRDQREKAPILWCVPQYEVREMGHLYGAGLTTFDLDPGQFIFVTPKSAQDTLWTLEEAANSKSFAAIVGHVEDPSFTQTRRLSLACQKGLTPLFLHRPHDCQGTSAAFSRWRIESQPSARNPLDQRAPGTRKIKAHLVRARTGQTGSWSLEYETTAYPLYMVSQPANRTFADRVAARSRASLTGERAGGE</sequence>
<protein>
    <recommendedName>
        <fullName evidence="3">Protein ImuA</fullName>
    </recommendedName>
</protein>
<gene>
    <name evidence="1" type="ORF">L1I42_01440</name>
</gene>
<evidence type="ECO:0008006" key="3">
    <source>
        <dbReference type="Google" id="ProtNLM"/>
    </source>
</evidence>
<dbReference type="InterPro" id="IPR027417">
    <property type="entry name" value="P-loop_NTPase"/>
</dbReference>
<comment type="caution">
    <text evidence="1">The sequence shown here is derived from an EMBL/GenBank/DDBJ whole genome shotgun (WGS) entry which is preliminary data.</text>
</comment>
<accession>A0ABS9E4G6</accession>
<dbReference type="EMBL" id="JAKGTI010000001">
    <property type="protein sequence ID" value="MCF4097149.1"/>
    <property type="molecule type" value="Genomic_DNA"/>
</dbReference>
<dbReference type="Gene3D" id="3.40.50.300">
    <property type="entry name" value="P-loop containing nucleotide triphosphate hydrolases"/>
    <property type="match status" value="1"/>
</dbReference>
<reference evidence="1 2" key="1">
    <citation type="submission" date="2022-01" db="EMBL/GenBank/DDBJ databases">
        <title>Maritalea mediterranea sp. nov., isolated from marine plastic residues from the Malva-rosa beach (Valencia, Spain).</title>
        <authorList>
            <person name="Vidal-Verdu A."/>
            <person name="Molina-Menor E."/>
            <person name="Pascual J."/>
            <person name="Pereto J."/>
            <person name="Porcar M."/>
        </authorList>
    </citation>
    <scope>NUCLEOTIDE SEQUENCE [LARGE SCALE GENOMIC DNA]</scope>
    <source>
        <strain evidence="1 2">P4.10X</strain>
    </source>
</reference>
<proteinExistence type="predicted"/>
<evidence type="ECO:0000313" key="2">
    <source>
        <dbReference type="Proteomes" id="UP001201217"/>
    </source>
</evidence>
<dbReference type="RefSeq" id="WP_236112725.1">
    <property type="nucleotide sequence ID" value="NZ_JAKGTI010000001.1"/>
</dbReference>
<keyword evidence="2" id="KW-1185">Reference proteome</keyword>